<evidence type="ECO:0000256" key="1">
    <source>
        <dbReference type="SAM" id="Phobius"/>
    </source>
</evidence>
<dbReference type="EMBL" id="BK032790">
    <property type="protein sequence ID" value="DAF60571.1"/>
    <property type="molecule type" value="Genomic_DNA"/>
</dbReference>
<keyword evidence="1" id="KW-0472">Membrane</keyword>
<proteinExistence type="predicted"/>
<protein>
    <submittedName>
        <fullName evidence="2">Uncharacterized protein</fullName>
    </submittedName>
</protein>
<feature type="transmembrane region" description="Helical" evidence="1">
    <location>
        <begin position="34"/>
        <end position="55"/>
    </location>
</feature>
<reference evidence="2" key="1">
    <citation type="journal article" date="2021" name="Proc. Natl. Acad. Sci. U.S.A.">
        <title>A Catalog of Tens of Thousands of Viruses from Human Metagenomes Reveals Hidden Associations with Chronic Diseases.</title>
        <authorList>
            <person name="Tisza M.J."/>
            <person name="Buck C.B."/>
        </authorList>
    </citation>
    <scope>NUCLEOTIDE SEQUENCE</scope>
    <source>
        <strain evidence="2">CtiX384</strain>
    </source>
</reference>
<name>A0A8S5TC14_9CAUD</name>
<keyword evidence="1" id="KW-1133">Transmembrane helix</keyword>
<keyword evidence="1" id="KW-0812">Transmembrane</keyword>
<accession>A0A8S5TC14</accession>
<feature type="transmembrane region" description="Helical" evidence="1">
    <location>
        <begin position="10"/>
        <end position="28"/>
    </location>
</feature>
<sequence length="79" mass="9458">MLRIILNWRYWLLLAIGSVALIGIFGSPEDYEGFAWWVAFFVSKAIGFYLGYLYFRLFMYWDDRNEIAELSKLVNDMEE</sequence>
<organism evidence="2">
    <name type="scientific">Myoviridae sp. ctiX384</name>
    <dbReference type="NCBI Taxonomy" id="2827702"/>
    <lineage>
        <taxon>Viruses</taxon>
        <taxon>Duplodnaviria</taxon>
        <taxon>Heunggongvirae</taxon>
        <taxon>Uroviricota</taxon>
        <taxon>Caudoviricetes</taxon>
    </lineage>
</organism>
<evidence type="ECO:0000313" key="2">
    <source>
        <dbReference type="EMBL" id="DAF60571.1"/>
    </source>
</evidence>